<comment type="caution">
    <text evidence="8">The sequence shown here is derived from an EMBL/GenBank/DDBJ whole genome shotgun (WGS) entry which is preliminary data.</text>
</comment>
<keyword evidence="9" id="KW-1185">Reference proteome</keyword>
<dbReference type="InterPro" id="IPR000620">
    <property type="entry name" value="EamA_dom"/>
</dbReference>
<feature type="transmembrane region" description="Helical" evidence="6">
    <location>
        <begin position="68"/>
        <end position="88"/>
    </location>
</feature>
<protein>
    <recommendedName>
        <fullName evidence="7">EamA domain-containing protein</fullName>
    </recommendedName>
</protein>
<feature type="transmembrane region" description="Helical" evidence="6">
    <location>
        <begin position="94"/>
        <end position="114"/>
    </location>
</feature>
<feature type="transmembrane region" description="Helical" evidence="6">
    <location>
        <begin position="34"/>
        <end position="56"/>
    </location>
</feature>
<evidence type="ECO:0000256" key="1">
    <source>
        <dbReference type="ARBA" id="ARBA00004141"/>
    </source>
</evidence>
<evidence type="ECO:0000256" key="3">
    <source>
        <dbReference type="ARBA" id="ARBA00022692"/>
    </source>
</evidence>
<name>A0A829HF44_9GAMM</name>
<comment type="similarity">
    <text evidence="2">Belongs to the EamA transporter family.</text>
</comment>
<feature type="domain" description="EamA" evidence="7">
    <location>
        <begin position="152"/>
        <end position="280"/>
    </location>
</feature>
<dbReference type="InterPro" id="IPR037185">
    <property type="entry name" value="EmrE-like"/>
</dbReference>
<evidence type="ECO:0000313" key="8">
    <source>
        <dbReference type="EMBL" id="EPF80256.1"/>
    </source>
</evidence>
<keyword evidence="3 6" id="KW-0812">Transmembrane</keyword>
<reference evidence="8 9" key="1">
    <citation type="submission" date="2013-06" db="EMBL/GenBank/DDBJ databases">
        <title>The Genome Sequence of Acinetobacter gyllenbergii CIP 110306.</title>
        <authorList>
            <consortium name="The Broad Institute Genome Sequencing Platform"/>
            <consortium name="The Broad Institute Genome Sequencing Center for Infectious Disease"/>
            <person name="Cerqueira G."/>
            <person name="Feldgarden M."/>
            <person name="Courvalin P."/>
            <person name="Perichon B."/>
            <person name="Grillot-Courvalin C."/>
            <person name="Clermont D."/>
            <person name="Rocha E."/>
            <person name="Yoon E.-J."/>
            <person name="Nemec A."/>
            <person name="Young S.K."/>
            <person name="Zeng Q."/>
            <person name="Gargeya S."/>
            <person name="Fitzgerald M."/>
            <person name="Abouelleil A."/>
            <person name="Alvarado L."/>
            <person name="Berlin A.M."/>
            <person name="Chapman S.B."/>
            <person name="Dewar J."/>
            <person name="Goldberg J."/>
            <person name="Griggs A."/>
            <person name="Gujja S."/>
            <person name="Hansen M."/>
            <person name="Howarth C."/>
            <person name="Imamovic A."/>
            <person name="Larimer J."/>
            <person name="McCowan C."/>
            <person name="Murphy C."/>
            <person name="Pearson M."/>
            <person name="Priest M."/>
            <person name="Roberts A."/>
            <person name="Saif S."/>
            <person name="Shea T."/>
            <person name="Sykes S."/>
            <person name="Wortman J."/>
            <person name="Nusbaum C."/>
            <person name="Birren B."/>
        </authorList>
    </citation>
    <scope>NUCLEOTIDE SEQUENCE [LARGE SCALE GENOMIC DNA]</scope>
    <source>
        <strain evidence="8 9">CIP 110306</strain>
    </source>
</reference>
<dbReference type="SUPFAM" id="SSF103481">
    <property type="entry name" value="Multidrug resistance efflux transporter EmrE"/>
    <property type="match status" value="2"/>
</dbReference>
<organism evidence="8 9">
    <name type="scientific">Acinetobacter gyllenbergii CIP 110306 = MTCC 11365</name>
    <dbReference type="NCBI Taxonomy" id="1217657"/>
    <lineage>
        <taxon>Bacteria</taxon>
        <taxon>Pseudomonadati</taxon>
        <taxon>Pseudomonadota</taxon>
        <taxon>Gammaproteobacteria</taxon>
        <taxon>Moraxellales</taxon>
        <taxon>Moraxellaceae</taxon>
        <taxon>Acinetobacter</taxon>
    </lineage>
</organism>
<dbReference type="AlphaFoldDB" id="A0A829HF44"/>
<dbReference type="PANTHER" id="PTHR32322">
    <property type="entry name" value="INNER MEMBRANE TRANSPORTER"/>
    <property type="match status" value="1"/>
</dbReference>
<evidence type="ECO:0000259" key="7">
    <source>
        <dbReference type="Pfam" id="PF00892"/>
    </source>
</evidence>
<evidence type="ECO:0000313" key="9">
    <source>
        <dbReference type="Proteomes" id="UP000014523"/>
    </source>
</evidence>
<feature type="transmembrane region" description="Helical" evidence="6">
    <location>
        <begin position="179"/>
        <end position="199"/>
    </location>
</feature>
<keyword evidence="4 6" id="KW-1133">Transmembrane helix</keyword>
<dbReference type="Pfam" id="PF00892">
    <property type="entry name" value="EamA"/>
    <property type="match status" value="2"/>
</dbReference>
<comment type="subcellular location">
    <subcellularLocation>
        <location evidence="1">Membrane</location>
        <topology evidence="1">Multi-pass membrane protein</topology>
    </subcellularLocation>
</comment>
<gene>
    <name evidence="8" type="ORF">F957_02330</name>
</gene>
<dbReference type="InterPro" id="IPR050638">
    <property type="entry name" value="AA-Vitamin_Transporters"/>
</dbReference>
<evidence type="ECO:0000256" key="6">
    <source>
        <dbReference type="SAM" id="Phobius"/>
    </source>
</evidence>
<proteinExistence type="inferred from homology"/>
<evidence type="ECO:0000256" key="5">
    <source>
        <dbReference type="ARBA" id="ARBA00023136"/>
    </source>
</evidence>
<dbReference type="EMBL" id="ATGG01000017">
    <property type="protein sequence ID" value="EPF80256.1"/>
    <property type="molecule type" value="Genomic_DNA"/>
</dbReference>
<evidence type="ECO:0000256" key="2">
    <source>
        <dbReference type="ARBA" id="ARBA00007362"/>
    </source>
</evidence>
<dbReference type="PANTHER" id="PTHR32322:SF2">
    <property type="entry name" value="EAMA DOMAIN-CONTAINING PROTEIN"/>
    <property type="match status" value="1"/>
</dbReference>
<feature type="transmembrane region" description="Helical" evidence="6">
    <location>
        <begin position="121"/>
        <end position="140"/>
    </location>
</feature>
<feature type="transmembrane region" description="Helical" evidence="6">
    <location>
        <begin position="239"/>
        <end position="257"/>
    </location>
</feature>
<feature type="transmembrane region" description="Helical" evidence="6">
    <location>
        <begin position="146"/>
        <end position="167"/>
    </location>
</feature>
<sequence length="300" mass="33939">MAKLKNENFLYIGLFVLLWGSAAIFTKWGLHHGAAIPFLFFRFLIATALILFFCAISKQPFYPQNTSFKYVILTGCFLITGYTLFYFLSLEFGISPGLLSTILALQPILTFFITEKSFSKVKLIGLLLSFFGIICLVYNNMFINKLSLWATLASIMCLACITTGVILQRKISEKPWHVLPLQYAISLIFIIFIIPFQSFNFEMNWGFWIPVLYQGIIVSVIAQLIFYKLLQSGNLVNTTSLFYLVPLVTLVLDFIIFSTQLSGFDYVGIIAILSGVYLVYRKTIKSNNIVALEGSKDTSP</sequence>
<dbReference type="RefSeq" id="WP_016540524.1">
    <property type="nucleotide sequence ID" value="NZ_ASQH01000003.1"/>
</dbReference>
<feature type="domain" description="EamA" evidence="7">
    <location>
        <begin position="11"/>
        <end position="137"/>
    </location>
</feature>
<accession>A0A829HF44</accession>
<feature type="transmembrane region" description="Helical" evidence="6">
    <location>
        <begin position="263"/>
        <end position="280"/>
    </location>
</feature>
<dbReference type="Proteomes" id="UP000014523">
    <property type="component" value="Unassembled WGS sequence"/>
</dbReference>
<feature type="transmembrane region" description="Helical" evidence="6">
    <location>
        <begin position="9"/>
        <end position="28"/>
    </location>
</feature>
<dbReference type="GO" id="GO:0016020">
    <property type="term" value="C:membrane"/>
    <property type="evidence" value="ECO:0007669"/>
    <property type="project" value="UniProtKB-SubCell"/>
</dbReference>
<keyword evidence="5 6" id="KW-0472">Membrane</keyword>
<evidence type="ECO:0000256" key="4">
    <source>
        <dbReference type="ARBA" id="ARBA00022989"/>
    </source>
</evidence>
<feature type="transmembrane region" description="Helical" evidence="6">
    <location>
        <begin position="205"/>
        <end position="227"/>
    </location>
</feature>